<reference evidence="6 7" key="1">
    <citation type="journal article" date="2016" name="Front. Microbiol.">
        <title>Comprehensive Phylogenetic Analysis of Bovine Non-aureus Staphylococci Species Based on Whole-Genome Sequencing.</title>
        <authorList>
            <person name="Naushad S."/>
            <person name="Barkema H.W."/>
            <person name="Luby C."/>
            <person name="Condas L.A."/>
            <person name="Nobrega D.B."/>
            <person name="Carson D.A."/>
            <person name="De Buck J."/>
        </authorList>
    </citation>
    <scope>NUCLEOTIDE SEQUENCE [LARGE SCALE GENOMIC DNA]</scope>
    <source>
        <strain evidence="6 7">SNUC 4781</strain>
    </source>
</reference>
<dbReference type="OrthoDB" id="9804700at2"/>
<dbReference type="InterPro" id="IPR052962">
    <property type="entry name" value="AA_Transporter_AGT"/>
</dbReference>
<evidence type="ECO:0000256" key="4">
    <source>
        <dbReference type="ARBA" id="ARBA00023136"/>
    </source>
</evidence>
<dbReference type="Pfam" id="PF13520">
    <property type="entry name" value="AA_permease_2"/>
    <property type="match status" value="1"/>
</dbReference>
<protein>
    <submittedName>
        <fullName evidence="6">APC family permease</fullName>
    </submittedName>
</protein>
<evidence type="ECO:0000313" key="6">
    <source>
        <dbReference type="EMBL" id="RIP08902.1"/>
    </source>
</evidence>
<dbReference type="AlphaFoldDB" id="A0A3A0UHN2"/>
<dbReference type="InterPro" id="IPR002293">
    <property type="entry name" value="AA/rel_permease1"/>
</dbReference>
<dbReference type="EMBL" id="QYJN01000829">
    <property type="protein sequence ID" value="RIP08902.1"/>
    <property type="molecule type" value="Genomic_DNA"/>
</dbReference>
<dbReference type="GO" id="GO:0016020">
    <property type="term" value="C:membrane"/>
    <property type="evidence" value="ECO:0007669"/>
    <property type="project" value="UniProtKB-SubCell"/>
</dbReference>
<feature type="transmembrane region" description="Helical" evidence="5">
    <location>
        <begin position="31"/>
        <end position="49"/>
    </location>
</feature>
<feature type="non-terminal residue" evidence="6">
    <location>
        <position position="1"/>
    </location>
</feature>
<accession>A0A3A0UHN2</accession>
<evidence type="ECO:0000256" key="5">
    <source>
        <dbReference type="SAM" id="Phobius"/>
    </source>
</evidence>
<evidence type="ECO:0000313" key="7">
    <source>
        <dbReference type="Proteomes" id="UP000265541"/>
    </source>
</evidence>
<comment type="caution">
    <text evidence="6">The sequence shown here is derived from an EMBL/GenBank/DDBJ whole genome shotgun (WGS) entry which is preliminary data.</text>
</comment>
<dbReference type="GO" id="GO:0022857">
    <property type="term" value="F:transmembrane transporter activity"/>
    <property type="evidence" value="ECO:0007669"/>
    <property type="project" value="InterPro"/>
</dbReference>
<gene>
    <name evidence="6" type="ORF">BUZ14_18505</name>
</gene>
<dbReference type="Gene3D" id="1.20.1740.10">
    <property type="entry name" value="Amino acid/polyamine transporter I"/>
    <property type="match status" value="1"/>
</dbReference>
<dbReference type="RefSeq" id="WP_142924085.1">
    <property type="nucleotide sequence ID" value="NZ_QYJN01000829.1"/>
</dbReference>
<dbReference type="PANTHER" id="PTHR47547">
    <property type="match status" value="1"/>
</dbReference>
<keyword evidence="3 5" id="KW-1133">Transmembrane helix</keyword>
<evidence type="ECO:0000256" key="2">
    <source>
        <dbReference type="ARBA" id="ARBA00022692"/>
    </source>
</evidence>
<evidence type="ECO:0000256" key="3">
    <source>
        <dbReference type="ARBA" id="ARBA00022989"/>
    </source>
</evidence>
<name>A0A3A0UHN2_STAGA</name>
<dbReference type="PANTHER" id="PTHR47547:SF1">
    <property type="entry name" value="ASPARTATE-PROTON SYMPORTER"/>
    <property type="match status" value="1"/>
</dbReference>
<keyword evidence="2 5" id="KW-0812">Transmembrane</keyword>
<keyword evidence="4 5" id="KW-0472">Membrane</keyword>
<comment type="subcellular location">
    <subcellularLocation>
        <location evidence="1">Membrane</location>
        <topology evidence="1">Multi-pass membrane protein</topology>
    </subcellularLocation>
</comment>
<feature type="non-terminal residue" evidence="6">
    <location>
        <position position="147"/>
    </location>
</feature>
<dbReference type="Proteomes" id="UP000265541">
    <property type="component" value="Unassembled WGS sequence"/>
</dbReference>
<proteinExistence type="predicted"/>
<sequence>PLLTIIMLIISGFDTGNYGHSVGTFMPYGSAPIFAATTASGIIFSFNAFQTIINMGSEIQKPEKNIARGIAISLTLSAILYIVLQSTFITSMPTEMLHENGWSGINFNSPFADMAILLGLNWLAILLYMEAVVSPFGTGVSFVAVTG</sequence>
<organism evidence="6 7">
    <name type="scientific">Staphylococcus gallinarum</name>
    <dbReference type="NCBI Taxonomy" id="1293"/>
    <lineage>
        <taxon>Bacteria</taxon>
        <taxon>Bacillati</taxon>
        <taxon>Bacillota</taxon>
        <taxon>Bacilli</taxon>
        <taxon>Bacillales</taxon>
        <taxon>Staphylococcaceae</taxon>
        <taxon>Staphylococcus</taxon>
    </lineage>
</organism>
<evidence type="ECO:0000256" key="1">
    <source>
        <dbReference type="ARBA" id="ARBA00004141"/>
    </source>
</evidence>
<feature type="transmembrane region" description="Helical" evidence="5">
    <location>
        <begin position="70"/>
        <end position="91"/>
    </location>
</feature>